<protein>
    <submittedName>
        <fullName evidence="5">Shikimate dehydrogenase</fullName>
    </submittedName>
</protein>
<dbReference type="Proteomes" id="UP001216440">
    <property type="component" value="Chromosome"/>
</dbReference>
<dbReference type="SUPFAM" id="SSF53223">
    <property type="entry name" value="Aminoacid dehydrogenase-like, N-terminal domain"/>
    <property type="match status" value="1"/>
</dbReference>
<dbReference type="RefSeq" id="WP_279334125.1">
    <property type="nucleotide sequence ID" value="NZ_CP121682.1"/>
</dbReference>
<reference evidence="5 6" key="1">
    <citation type="submission" date="2023-03" db="EMBL/GenBank/DDBJ databases">
        <authorList>
            <person name="Mo P."/>
        </authorList>
    </citation>
    <scope>NUCLEOTIDE SEQUENCE [LARGE SCALE GENOMIC DNA]</scope>
    <source>
        <strain evidence="5 6">HUAS 5</strain>
    </source>
</reference>
<proteinExistence type="predicted"/>
<feature type="region of interest" description="Disordered" evidence="3">
    <location>
        <begin position="274"/>
        <end position="293"/>
    </location>
</feature>
<dbReference type="InterPro" id="IPR036291">
    <property type="entry name" value="NAD(P)-bd_dom_sf"/>
</dbReference>
<evidence type="ECO:0000256" key="1">
    <source>
        <dbReference type="ARBA" id="ARBA00004871"/>
    </source>
</evidence>
<dbReference type="SUPFAM" id="SSF51735">
    <property type="entry name" value="NAD(P)-binding Rossmann-fold domains"/>
    <property type="match status" value="1"/>
</dbReference>
<dbReference type="Gene3D" id="3.40.50.10860">
    <property type="entry name" value="Leucine Dehydrogenase, chain A, domain 1"/>
    <property type="match status" value="1"/>
</dbReference>
<accession>A0ABY8K299</accession>
<dbReference type="Pfam" id="PF08501">
    <property type="entry name" value="Shikimate_dh_N"/>
    <property type="match status" value="1"/>
</dbReference>
<evidence type="ECO:0000313" key="5">
    <source>
        <dbReference type="EMBL" id="WGD41006.1"/>
    </source>
</evidence>
<dbReference type="EMBL" id="CP121682">
    <property type="protein sequence ID" value="WGD41006.1"/>
    <property type="molecule type" value="Genomic_DNA"/>
</dbReference>
<dbReference type="InterPro" id="IPR046346">
    <property type="entry name" value="Aminoacid_DH-like_N_sf"/>
</dbReference>
<name>A0ABY8K299_9ACTN</name>
<evidence type="ECO:0000259" key="4">
    <source>
        <dbReference type="Pfam" id="PF08501"/>
    </source>
</evidence>
<organism evidence="5 6">
    <name type="scientific">Streptomyces cathayae</name>
    <dbReference type="NCBI Taxonomy" id="3031124"/>
    <lineage>
        <taxon>Bacteria</taxon>
        <taxon>Bacillati</taxon>
        <taxon>Actinomycetota</taxon>
        <taxon>Actinomycetes</taxon>
        <taxon>Kitasatosporales</taxon>
        <taxon>Streptomycetaceae</taxon>
        <taxon>Streptomyces</taxon>
    </lineage>
</organism>
<dbReference type="PANTHER" id="PTHR21089">
    <property type="entry name" value="SHIKIMATE DEHYDROGENASE"/>
    <property type="match status" value="1"/>
</dbReference>
<keyword evidence="6" id="KW-1185">Reference proteome</keyword>
<sequence>MDETATPAISGTTRLFAVVGDPVAQVKAPSLLNPLFARLGLDAVLFPVHAEPRHFAHVITGLQRTTNVDGLLITVPHKIRACAFADELGHSAALSGSANAMRRDGDGRWRAENFDGRGFVAGLSARGHAPKGKVVRLSGAGGAGRAIAAAVLEAEAAQLLVHDPDRAKREVLRGRLEEHWPGRVTVLDSADGAPGCDIAVNATPLGMRPADPLPFDPKSLGEGTLVADIVMEPRDTPLLLAASARGLPTHRGHHMLDHQLSLYRTFFGLRRETSAERRARRPSPGDAADASGG</sequence>
<keyword evidence="2" id="KW-0057">Aromatic amino acid biosynthesis</keyword>
<comment type="pathway">
    <text evidence="1">Metabolic intermediate biosynthesis; chorismate biosynthesis; chorismate from D-erythrose 4-phosphate and phosphoenolpyruvate: step 4/7.</text>
</comment>
<dbReference type="InterPro" id="IPR013708">
    <property type="entry name" value="Shikimate_DH-bd_N"/>
</dbReference>
<keyword evidence="2" id="KW-0028">Amino-acid biosynthesis</keyword>
<feature type="domain" description="Shikimate dehydrogenase substrate binding N-terminal" evidence="4">
    <location>
        <begin position="18"/>
        <end position="100"/>
    </location>
</feature>
<dbReference type="PANTHER" id="PTHR21089:SF1">
    <property type="entry name" value="BIFUNCTIONAL 3-DEHYDROQUINATE DEHYDRATASE_SHIKIMATE DEHYDROGENASE, CHLOROPLASTIC"/>
    <property type="match status" value="1"/>
</dbReference>
<gene>
    <name evidence="5" type="ORF">PYS65_13020</name>
</gene>
<dbReference type="Gene3D" id="3.40.50.720">
    <property type="entry name" value="NAD(P)-binding Rossmann-like Domain"/>
    <property type="match status" value="1"/>
</dbReference>
<dbReference type="InterPro" id="IPR022893">
    <property type="entry name" value="Shikimate_DH_fam"/>
</dbReference>
<evidence type="ECO:0000256" key="3">
    <source>
        <dbReference type="SAM" id="MobiDB-lite"/>
    </source>
</evidence>
<evidence type="ECO:0000256" key="2">
    <source>
        <dbReference type="ARBA" id="ARBA00023141"/>
    </source>
</evidence>
<evidence type="ECO:0000313" key="6">
    <source>
        <dbReference type="Proteomes" id="UP001216440"/>
    </source>
</evidence>